<comment type="caution">
    <text evidence="2">The sequence shown here is derived from an EMBL/GenBank/DDBJ whole genome shotgun (WGS) entry which is preliminary data.</text>
</comment>
<feature type="non-terminal residue" evidence="2">
    <location>
        <position position="1"/>
    </location>
</feature>
<feature type="compositionally biased region" description="Basic residues" evidence="1">
    <location>
        <begin position="1"/>
        <end position="11"/>
    </location>
</feature>
<evidence type="ECO:0000313" key="2">
    <source>
        <dbReference type="EMBL" id="GFD00482.1"/>
    </source>
</evidence>
<proteinExistence type="predicted"/>
<organism evidence="2">
    <name type="scientific">Tanacetum cinerariifolium</name>
    <name type="common">Dalmatian daisy</name>
    <name type="synonym">Chrysanthemum cinerariifolium</name>
    <dbReference type="NCBI Taxonomy" id="118510"/>
    <lineage>
        <taxon>Eukaryota</taxon>
        <taxon>Viridiplantae</taxon>
        <taxon>Streptophyta</taxon>
        <taxon>Embryophyta</taxon>
        <taxon>Tracheophyta</taxon>
        <taxon>Spermatophyta</taxon>
        <taxon>Magnoliopsida</taxon>
        <taxon>eudicotyledons</taxon>
        <taxon>Gunneridae</taxon>
        <taxon>Pentapetalae</taxon>
        <taxon>asterids</taxon>
        <taxon>campanulids</taxon>
        <taxon>Asterales</taxon>
        <taxon>Asteraceae</taxon>
        <taxon>Asteroideae</taxon>
        <taxon>Anthemideae</taxon>
        <taxon>Anthemidinae</taxon>
        <taxon>Tanacetum</taxon>
    </lineage>
</organism>
<gene>
    <name evidence="2" type="ORF">Tci_872451</name>
</gene>
<reference evidence="2" key="1">
    <citation type="journal article" date="2019" name="Sci. Rep.">
        <title>Draft genome of Tanacetum cinerariifolium, the natural source of mosquito coil.</title>
        <authorList>
            <person name="Yamashiro T."/>
            <person name="Shiraishi A."/>
            <person name="Satake H."/>
            <person name="Nakayama K."/>
        </authorList>
    </citation>
    <scope>NUCLEOTIDE SEQUENCE</scope>
</reference>
<sequence>VVSQKKSHHHSSLIGEVIVSSTGSDGLDKEDISGIGSVDAMPELGAGPYGIGGGEDCLGGKGIVSVKGCGSTTGDGEGGETSCG</sequence>
<protein>
    <submittedName>
        <fullName evidence="2">Uncharacterized protein</fullName>
    </submittedName>
</protein>
<accession>A0A699SR38</accession>
<dbReference type="AlphaFoldDB" id="A0A699SR38"/>
<feature type="region of interest" description="Disordered" evidence="1">
    <location>
        <begin position="1"/>
        <end position="39"/>
    </location>
</feature>
<name>A0A699SR38_TANCI</name>
<dbReference type="EMBL" id="BKCJ011185169">
    <property type="protein sequence ID" value="GFD00482.1"/>
    <property type="molecule type" value="Genomic_DNA"/>
</dbReference>
<evidence type="ECO:0000256" key="1">
    <source>
        <dbReference type="SAM" id="MobiDB-lite"/>
    </source>
</evidence>